<name>R7U8I9_CAPTE</name>
<dbReference type="Proteomes" id="UP000014760">
    <property type="component" value="Unassembled WGS sequence"/>
</dbReference>
<evidence type="ECO:0000313" key="2">
    <source>
        <dbReference type="EMBL" id="ELU02695.1"/>
    </source>
</evidence>
<gene>
    <name evidence="2" type="ORF">CAPTEDRAFT_199668</name>
</gene>
<evidence type="ECO:0000313" key="4">
    <source>
        <dbReference type="Proteomes" id="UP000014760"/>
    </source>
</evidence>
<reference evidence="2 4" key="2">
    <citation type="journal article" date="2013" name="Nature">
        <title>Insights into bilaterian evolution from three spiralian genomes.</title>
        <authorList>
            <person name="Simakov O."/>
            <person name="Marletaz F."/>
            <person name="Cho S.J."/>
            <person name="Edsinger-Gonzales E."/>
            <person name="Havlak P."/>
            <person name="Hellsten U."/>
            <person name="Kuo D.H."/>
            <person name="Larsson T."/>
            <person name="Lv J."/>
            <person name="Arendt D."/>
            <person name="Savage R."/>
            <person name="Osoegawa K."/>
            <person name="de Jong P."/>
            <person name="Grimwood J."/>
            <person name="Chapman J.A."/>
            <person name="Shapiro H."/>
            <person name="Aerts A."/>
            <person name="Otillar R.P."/>
            <person name="Terry A.Y."/>
            <person name="Boore J.L."/>
            <person name="Grigoriev I.V."/>
            <person name="Lindberg D.R."/>
            <person name="Seaver E.C."/>
            <person name="Weisblat D.A."/>
            <person name="Putnam N.H."/>
            <person name="Rokhsar D.S."/>
        </authorList>
    </citation>
    <scope>NUCLEOTIDE SEQUENCE</scope>
    <source>
        <strain evidence="2 4">I ESC-2004</strain>
    </source>
</reference>
<dbReference type="PANTHER" id="PTHR33244">
    <property type="entry name" value="INTEGRASE CATALYTIC DOMAIN-CONTAINING PROTEIN-RELATED"/>
    <property type="match status" value="1"/>
</dbReference>
<keyword evidence="4" id="KW-1185">Reference proteome</keyword>
<reference evidence="4" key="1">
    <citation type="submission" date="2012-12" db="EMBL/GenBank/DDBJ databases">
        <authorList>
            <person name="Hellsten U."/>
            <person name="Grimwood J."/>
            <person name="Chapman J.A."/>
            <person name="Shapiro H."/>
            <person name="Aerts A."/>
            <person name="Otillar R.P."/>
            <person name="Terry A.Y."/>
            <person name="Boore J.L."/>
            <person name="Simakov O."/>
            <person name="Marletaz F."/>
            <person name="Cho S.-J."/>
            <person name="Edsinger-Gonzales E."/>
            <person name="Havlak P."/>
            <person name="Kuo D.-H."/>
            <person name="Larsson T."/>
            <person name="Lv J."/>
            <person name="Arendt D."/>
            <person name="Savage R."/>
            <person name="Osoegawa K."/>
            <person name="de Jong P."/>
            <person name="Lindberg D.R."/>
            <person name="Seaver E.C."/>
            <person name="Weisblat D.A."/>
            <person name="Putnam N.H."/>
            <person name="Grigoriev I.V."/>
            <person name="Rokhsar D.S."/>
        </authorList>
    </citation>
    <scope>NUCLEOTIDE SEQUENCE</scope>
    <source>
        <strain evidence="4">I ESC-2004</strain>
    </source>
</reference>
<sequence>MGRRLSEPLLLHPSALTDEDHDADVNAKIADRESQQAAYNHHTRELNELPVGSPVRVQDQSTKDWGTLAHVTDQVGPRSYEVTTSDGAVLRRNRQHLKPSVMCDASKPPPEEPASAAASPPAPDESADGSPPDDSPAVRRGTRALVITETWLCEGNLDSVALKDMTPNGYSVQHLPRPNSRGRGLALIHVSGVKLHLAVPPISAGSLKRRRSQPKGVARLQLHRKRPRCCL</sequence>
<dbReference type="EMBL" id="KB303857">
    <property type="protein sequence ID" value="ELU02695.1"/>
    <property type="molecule type" value="Genomic_DNA"/>
</dbReference>
<dbReference type="STRING" id="283909.R7U8I9"/>
<dbReference type="OrthoDB" id="444601at2759"/>
<dbReference type="HOGENOM" id="CLU_1200816_0_0_1"/>
<dbReference type="PANTHER" id="PTHR33244:SF3">
    <property type="entry name" value="PEPTIDASE A2 DOMAIN-CONTAINING PROTEIN"/>
    <property type="match status" value="1"/>
</dbReference>
<accession>R7U8I9</accession>
<reference evidence="3" key="3">
    <citation type="submission" date="2015-06" db="UniProtKB">
        <authorList>
            <consortium name="EnsemblMetazoa"/>
        </authorList>
    </citation>
    <scope>IDENTIFICATION</scope>
</reference>
<dbReference type="EMBL" id="AMQN01001609">
    <property type="status" value="NOT_ANNOTATED_CDS"/>
    <property type="molecule type" value="Genomic_DNA"/>
</dbReference>
<evidence type="ECO:0000256" key="1">
    <source>
        <dbReference type="SAM" id="MobiDB-lite"/>
    </source>
</evidence>
<proteinExistence type="predicted"/>
<feature type="region of interest" description="Disordered" evidence="1">
    <location>
        <begin position="84"/>
        <end position="138"/>
    </location>
</feature>
<evidence type="ECO:0000313" key="3">
    <source>
        <dbReference type="EnsemblMetazoa" id="CapteP199668"/>
    </source>
</evidence>
<dbReference type="EnsemblMetazoa" id="CapteT199668">
    <property type="protein sequence ID" value="CapteP199668"/>
    <property type="gene ID" value="CapteG199668"/>
</dbReference>
<organism evidence="2">
    <name type="scientific">Capitella teleta</name>
    <name type="common">Polychaete worm</name>
    <dbReference type="NCBI Taxonomy" id="283909"/>
    <lineage>
        <taxon>Eukaryota</taxon>
        <taxon>Metazoa</taxon>
        <taxon>Spiralia</taxon>
        <taxon>Lophotrochozoa</taxon>
        <taxon>Annelida</taxon>
        <taxon>Polychaeta</taxon>
        <taxon>Sedentaria</taxon>
        <taxon>Scolecida</taxon>
        <taxon>Capitellidae</taxon>
        <taxon>Capitella</taxon>
    </lineage>
</organism>
<protein>
    <submittedName>
        <fullName evidence="2 3">Uncharacterized protein</fullName>
    </submittedName>
</protein>
<dbReference type="AlphaFoldDB" id="R7U8I9"/>